<reference evidence="6" key="1">
    <citation type="journal article" date="2023" name="Mol. Phylogenet. Evol.">
        <title>Genome-scale phylogeny and comparative genomics of the fungal order Sordariales.</title>
        <authorList>
            <person name="Hensen N."/>
            <person name="Bonometti L."/>
            <person name="Westerberg I."/>
            <person name="Brannstrom I.O."/>
            <person name="Guillou S."/>
            <person name="Cros-Aarteil S."/>
            <person name="Calhoun S."/>
            <person name="Haridas S."/>
            <person name="Kuo A."/>
            <person name="Mondo S."/>
            <person name="Pangilinan J."/>
            <person name="Riley R."/>
            <person name="LaButti K."/>
            <person name="Andreopoulos B."/>
            <person name="Lipzen A."/>
            <person name="Chen C."/>
            <person name="Yan M."/>
            <person name="Daum C."/>
            <person name="Ng V."/>
            <person name="Clum A."/>
            <person name="Steindorff A."/>
            <person name="Ohm R.A."/>
            <person name="Martin F."/>
            <person name="Silar P."/>
            <person name="Natvig D.O."/>
            <person name="Lalanne C."/>
            <person name="Gautier V."/>
            <person name="Ament-Velasquez S.L."/>
            <person name="Kruys A."/>
            <person name="Hutchinson M.I."/>
            <person name="Powell A.J."/>
            <person name="Barry K."/>
            <person name="Miller A.N."/>
            <person name="Grigoriev I.V."/>
            <person name="Debuchy R."/>
            <person name="Gladieux P."/>
            <person name="Hiltunen Thoren M."/>
            <person name="Johannesson H."/>
        </authorList>
    </citation>
    <scope>NUCLEOTIDE SEQUENCE</scope>
    <source>
        <strain evidence="6">CBS 103.79</strain>
    </source>
</reference>
<feature type="domain" description="LysM" evidence="5">
    <location>
        <begin position="42"/>
        <end position="90"/>
    </location>
</feature>
<keyword evidence="2" id="KW-0732">Signal</keyword>
<dbReference type="EMBL" id="MU855958">
    <property type="protein sequence ID" value="KAK3898319.1"/>
    <property type="molecule type" value="Genomic_DNA"/>
</dbReference>
<dbReference type="PROSITE" id="PS51782">
    <property type="entry name" value="LYSM"/>
    <property type="match status" value="1"/>
</dbReference>
<evidence type="ECO:0000256" key="4">
    <source>
        <dbReference type="ARBA" id="ARBA00044955"/>
    </source>
</evidence>
<keyword evidence="3" id="KW-0843">Virulence</keyword>
<keyword evidence="1" id="KW-0147">Chitin-binding</keyword>
<reference evidence="6" key="2">
    <citation type="submission" date="2023-05" db="EMBL/GenBank/DDBJ databases">
        <authorList>
            <consortium name="Lawrence Berkeley National Laboratory"/>
            <person name="Steindorff A."/>
            <person name="Hensen N."/>
            <person name="Bonometti L."/>
            <person name="Westerberg I."/>
            <person name="Brannstrom I.O."/>
            <person name="Guillou S."/>
            <person name="Cros-Aarteil S."/>
            <person name="Calhoun S."/>
            <person name="Haridas S."/>
            <person name="Kuo A."/>
            <person name="Mondo S."/>
            <person name="Pangilinan J."/>
            <person name="Riley R."/>
            <person name="Labutti K."/>
            <person name="Andreopoulos B."/>
            <person name="Lipzen A."/>
            <person name="Chen C."/>
            <person name="Yanf M."/>
            <person name="Daum C."/>
            <person name="Ng V."/>
            <person name="Clum A."/>
            <person name="Ohm R."/>
            <person name="Martin F."/>
            <person name="Silar P."/>
            <person name="Natvig D."/>
            <person name="Lalanne C."/>
            <person name="Gautier V."/>
            <person name="Ament-Velasquez S.L."/>
            <person name="Kruys A."/>
            <person name="Hutchinson M.I."/>
            <person name="Powell A.J."/>
            <person name="Barry K."/>
            <person name="Miller A.N."/>
            <person name="Grigoriev I.V."/>
            <person name="Debuchy R."/>
            <person name="Gladieux P."/>
            <person name="Thoren M.H."/>
            <person name="Johannesson H."/>
        </authorList>
    </citation>
    <scope>NUCLEOTIDE SEQUENCE</scope>
    <source>
        <strain evidence="6">CBS 103.79</strain>
    </source>
</reference>
<dbReference type="InterPro" id="IPR052210">
    <property type="entry name" value="LysM1-like"/>
</dbReference>
<evidence type="ECO:0000313" key="7">
    <source>
        <dbReference type="Proteomes" id="UP001303889"/>
    </source>
</evidence>
<proteinExistence type="inferred from homology"/>
<name>A0AAN6MDT7_9PEZI</name>
<protein>
    <recommendedName>
        <fullName evidence="5">LysM domain-containing protein</fullName>
    </recommendedName>
</protein>
<organism evidence="6 7">
    <name type="scientific">Staphylotrichum tortipilum</name>
    <dbReference type="NCBI Taxonomy" id="2831512"/>
    <lineage>
        <taxon>Eukaryota</taxon>
        <taxon>Fungi</taxon>
        <taxon>Dikarya</taxon>
        <taxon>Ascomycota</taxon>
        <taxon>Pezizomycotina</taxon>
        <taxon>Sordariomycetes</taxon>
        <taxon>Sordariomycetidae</taxon>
        <taxon>Sordariales</taxon>
        <taxon>Chaetomiaceae</taxon>
        <taxon>Staphylotrichum</taxon>
    </lineage>
</organism>
<evidence type="ECO:0000256" key="2">
    <source>
        <dbReference type="ARBA" id="ARBA00022729"/>
    </source>
</evidence>
<evidence type="ECO:0000313" key="6">
    <source>
        <dbReference type="EMBL" id="KAK3898319.1"/>
    </source>
</evidence>
<sequence>MSNRYACVGIIGATPTPTVTVGANGVSTPLPTQSDMVSNSNKFVKVNPGDTCDIVSFYNGPIATEKFVAWNGGVGGLACTNLQANTYACIGVKA</sequence>
<evidence type="ECO:0000259" key="5">
    <source>
        <dbReference type="PROSITE" id="PS51782"/>
    </source>
</evidence>
<dbReference type="Proteomes" id="UP001303889">
    <property type="component" value="Unassembled WGS sequence"/>
</dbReference>
<comment type="similarity">
    <text evidence="4">Belongs to the secreted LysM effector family.</text>
</comment>
<comment type="caution">
    <text evidence="6">The sequence shown here is derived from an EMBL/GenBank/DDBJ whole genome shotgun (WGS) entry which is preliminary data.</text>
</comment>
<dbReference type="GO" id="GO:0008061">
    <property type="term" value="F:chitin binding"/>
    <property type="evidence" value="ECO:0007669"/>
    <property type="project" value="UniProtKB-KW"/>
</dbReference>
<accession>A0AAN6MDT7</accession>
<gene>
    <name evidence="6" type="ORF">C8A05DRAFT_38094</name>
</gene>
<dbReference type="PANTHER" id="PTHR34997:SF2">
    <property type="entry name" value="LYSM DOMAIN-CONTAINING PROTEIN-RELATED"/>
    <property type="match status" value="1"/>
</dbReference>
<dbReference type="AlphaFoldDB" id="A0AAN6MDT7"/>
<dbReference type="PANTHER" id="PTHR34997">
    <property type="entry name" value="AM15"/>
    <property type="match status" value="1"/>
</dbReference>
<evidence type="ECO:0000256" key="3">
    <source>
        <dbReference type="ARBA" id="ARBA00023026"/>
    </source>
</evidence>
<keyword evidence="7" id="KW-1185">Reference proteome</keyword>
<dbReference type="Gene3D" id="3.10.350.10">
    <property type="entry name" value="LysM domain"/>
    <property type="match status" value="1"/>
</dbReference>
<evidence type="ECO:0000256" key="1">
    <source>
        <dbReference type="ARBA" id="ARBA00022669"/>
    </source>
</evidence>
<dbReference type="InterPro" id="IPR036779">
    <property type="entry name" value="LysM_dom_sf"/>
</dbReference>
<dbReference type="InterPro" id="IPR018392">
    <property type="entry name" value="LysM"/>
</dbReference>